<keyword evidence="3" id="KW-1185">Reference proteome</keyword>
<dbReference type="Gramene" id="KRH65256">
    <property type="protein sequence ID" value="KRH65256"/>
    <property type="gene ID" value="GLYMA_03G023200"/>
</dbReference>
<accession>K7KCD8</accession>
<reference evidence="1 2" key="1">
    <citation type="journal article" date="2010" name="Nature">
        <title>Genome sequence of the palaeopolyploid soybean.</title>
        <authorList>
            <person name="Schmutz J."/>
            <person name="Cannon S.B."/>
            <person name="Schlueter J."/>
            <person name="Ma J."/>
            <person name="Mitros T."/>
            <person name="Nelson W."/>
            <person name="Hyten D.L."/>
            <person name="Song Q."/>
            <person name="Thelen J.J."/>
            <person name="Cheng J."/>
            <person name="Xu D."/>
            <person name="Hellsten U."/>
            <person name="May G.D."/>
            <person name="Yu Y."/>
            <person name="Sakurai T."/>
            <person name="Umezawa T."/>
            <person name="Bhattacharyya M.K."/>
            <person name="Sandhu D."/>
            <person name="Valliyodan B."/>
            <person name="Lindquist E."/>
            <person name="Peto M."/>
            <person name="Grant D."/>
            <person name="Shu S."/>
            <person name="Goodstein D."/>
            <person name="Barry K."/>
            <person name="Futrell-Griggs M."/>
            <person name="Abernathy B."/>
            <person name="Du J."/>
            <person name="Tian Z."/>
            <person name="Zhu L."/>
            <person name="Gill N."/>
            <person name="Joshi T."/>
            <person name="Libault M."/>
            <person name="Sethuraman A."/>
            <person name="Zhang X.-C."/>
            <person name="Shinozaki K."/>
            <person name="Nguyen H.T."/>
            <person name="Wing R.A."/>
            <person name="Cregan P."/>
            <person name="Specht J."/>
            <person name="Grimwood J."/>
            <person name="Rokhsar D."/>
            <person name="Stacey G."/>
            <person name="Shoemaker R.C."/>
            <person name="Jackson S.A."/>
        </authorList>
    </citation>
    <scope>NUCLEOTIDE SEQUENCE [LARGE SCALE GENOMIC DNA]</scope>
    <source>
        <strain evidence="2">cv. Williams 82</strain>
        <tissue evidence="1">Callus</tissue>
    </source>
</reference>
<evidence type="ECO:0000313" key="3">
    <source>
        <dbReference type="Proteomes" id="UP000008827"/>
    </source>
</evidence>
<dbReference type="HOGENOM" id="CLU_3145511_0_0_1"/>
<sequence>MFVYVMHSVGTHSKAAKAAFCEKQGFLALLLTSLRGGSKTKNKHTLRSL</sequence>
<reference evidence="2" key="2">
    <citation type="submission" date="2018-02" db="UniProtKB">
        <authorList>
            <consortium name="EnsemblPlants"/>
        </authorList>
    </citation>
    <scope>IDENTIFICATION</scope>
    <source>
        <strain evidence="2">Williams 82</strain>
    </source>
</reference>
<dbReference type="EMBL" id="CM000836">
    <property type="protein sequence ID" value="KRH65256.1"/>
    <property type="molecule type" value="Genomic_DNA"/>
</dbReference>
<organism evidence="2">
    <name type="scientific">Glycine max</name>
    <name type="common">Soybean</name>
    <name type="synonym">Glycine hispida</name>
    <dbReference type="NCBI Taxonomy" id="3847"/>
    <lineage>
        <taxon>Eukaryota</taxon>
        <taxon>Viridiplantae</taxon>
        <taxon>Streptophyta</taxon>
        <taxon>Embryophyta</taxon>
        <taxon>Tracheophyta</taxon>
        <taxon>Spermatophyta</taxon>
        <taxon>Magnoliopsida</taxon>
        <taxon>eudicotyledons</taxon>
        <taxon>Gunneridae</taxon>
        <taxon>Pentapetalae</taxon>
        <taxon>rosids</taxon>
        <taxon>fabids</taxon>
        <taxon>Fabales</taxon>
        <taxon>Fabaceae</taxon>
        <taxon>Papilionoideae</taxon>
        <taxon>50 kb inversion clade</taxon>
        <taxon>NPAAA clade</taxon>
        <taxon>indigoferoid/millettioid clade</taxon>
        <taxon>Phaseoleae</taxon>
        <taxon>Glycine</taxon>
        <taxon>Glycine subgen. Soja</taxon>
    </lineage>
</organism>
<protein>
    <submittedName>
        <fullName evidence="1 2">Uncharacterized protein</fullName>
    </submittedName>
</protein>
<gene>
    <name evidence="1" type="ORF">GLYMA_03G023200</name>
</gene>
<reference evidence="1" key="3">
    <citation type="submission" date="2018-07" db="EMBL/GenBank/DDBJ databases">
        <title>WGS assembly of Glycine max.</title>
        <authorList>
            <person name="Schmutz J."/>
            <person name="Cannon S."/>
            <person name="Schlueter J."/>
            <person name="Ma J."/>
            <person name="Mitros T."/>
            <person name="Nelson W."/>
            <person name="Hyten D."/>
            <person name="Song Q."/>
            <person name="Thelen J."/>
            <person name="Cheng J."/>
            <person name="Xu D."/>
            <person name="Hellsten U."/>
            <person name="May G."/>
            <person name="Yu Y."/>
            <person name="Sakurai T."/>
            <person name="Umezawa T."/>
            <person name="Bhattacharyya M."/>
            <person name="Sandhu D."/>
            <person name="Valliyodan B."/>
            <person name="Lindquist E."/>
            <person name="Peto M."/>
            <person name="Grant D."/>
            <person name="Shu S."/>
            <person name="Goodstein D."/>
            <person name="Barry K."/>
            <person name="Futrell-Griggs M."/>
            <person name="Abernathy B."/>
            <person name="Du J."/>
            <person name="Tian Z."/>
            <person name="Zhu L."/>
            <person name="Gill N."/>
            <person name="Joshi T."/>
            <person name="Libault M."/>
            <person name="Sethuraman A."/>
            <person name="Zhang X."/>
            <person name="Shinozaki K."/>
            <person name="Nguyen H."/>
            <person name="Wing R."/>
            <person name="Cregan P."/>
            <person name="Specht J."/>
            <person name="Grimwood J."/>
            <person name="Rokhsar D."/>
            <person name="Stacey G."/>
            <person name="Shoemaker R."/>
            <person name="Jackson S."/>
        </authorList>
    </citation>
    <scope>NUCLEOTIDE SEQUENCE</scope>
    <source>
        <tissue evidence="1">Callus</tissue>
    </source>
</reference>
<dbReference type="EnsemblPlants" id="KRH65256">
    <property type="protein sequence ID" value="KRH65256"/>
    <property type="gene ID" value="GLYMA_03G023200"/>
</dbReference>
<evidence type="ECO:0000313" key="2">
    <source>
        <dbReference type="EnsemblPlants" id="KRH65256"/>
    </source>
</evidence>
<dbReference type="AlphaFoldDB" id="K7KCD8"/>
<dbReference type="PaxDb" id="3847-GLYMA03G02640.1"/>
<proteinExistence type="predicted"/>
<dbReference type="Proteomes" id="UP000008827">
    <property type="component" value="Chromosome 3"/>
</dbReference>
<dbReference type="InParanoid" id="K7KCD8"/>
<evidence type="ECO:0000313" key="1">
    <source>
        <dbReference type="EMBL" id="KRH65256.1"/>
    </source>
</evidence>
<name>K7KCD8_SOYBN</name>